<protein>
    <submittedName>
        <fullName evidence="2">Uncharacterized protein</fullName>
    </submittedName>
</protein>
<proteinExistence type="predicted"/>
<evidence type="ECO:0000256" key="1">
    <source>
        <dbReference type="SAM" id="Phobius"/>
    </source>
</evidence>
<evidence type="ECO:0000313" key="2">
    <source>
        <dbReference type="EMBL" id="MBX32799.1"/>
    </source>
</evidence>
<keyword evidence="1" id="KW-1133">Transmembrane helix</keyword>
<keyword evidence="1" id="KW-0812">Transmembrane</keyword>
<organism evidence="2">
    <name type="scientific">Rhizophora mucronata</name>
    <name type="common">Asiatic mangrove</name>
    <dbReference type="NCBI Taxonomy" id="61149"/>
    <lineage>
        <taxon>Eukaryota</taxon>
        <taxon>Viridiplantae</taxon>
        <taxon>Streptophyta</taxon>
        <taxon>Embryophyta</taxon>
        <taxon>Tracheophyta</taxon>
        <taxon>Spermatophyta</taxon>
        <taxon>Magnoliopsida</taxon>
        <taxon>eudicotyledons</taxon>
        <taxon>Gunneridae</taxon>
        <taxon>Pentapetalae</taxon>
        <taxon>rosids</taxon>
        <taxon>fabids</taxon>
        <taxon>Malpighiales</taxon>
        <taxon>Rhizophoraceae</taxon>
        <taxon>Rhizophora</taxon>
    </lineage>
</organism>
<accession>A0A2P2MRF6</accession>
<name>A0A2P2MRF6_RHIMU</name>
<dbReference type="AlphaFoldDB" id="A0A2P2MRF6"/>
<reference evidence="2" key="1">
    <citation type="submission" date="2018-02" db="EMBL/GenBank/DDBJ databases">
        <title>Rhizophora mucronata_Transcriptome.</title>
        <authorList>
            <person name="Meera S.P."/>
            <person name="Sreeshan A."/>
            <person name="Augustine A."/>
        </authorList>
    </citation>
    <scope>NUCLEOTIDE SEQUENCE</scope>
    <source>
        <tissue evidence="2">Leaf</tissue>
    </source>
</reference>
<sequence>MQNSIFCVCVCINQNCPIMCLTFFNGLLLHQIKARHKILQIAELVVFLILLTLIWQVLFVDD</sequence>
<dbReference type="EMBL" id="GGEC01052315">
    <property type="protein sequence ID" value="MBX32799.1"/>
    <property type="molecule type" value="Transcribed_RNA"/>
</dbReference>
<feature type="transmembrane region" description="Helical" evidence="1">
    <location>
        <begin position="38"/>
        <end position="58"/>
    </location>
</feature>
<keyword evidence="1" id="KW-0472">Membrane</keyword>